<organism evidence="3 4">
    <name type="scientific">Sediminicola arcticus</name>
    <dbReference type="NCBI Taxonomy" id="1574308"/>
    <lineage>
        <taxon>Bacteria</taxon>
        <taxon>Pseudomonadati</taxon>
        <taxon>Bacteroidota</taxon>
        <taxon>Flavobacteriia</taxon>
        <taxon>Flavobacteriales</taxon>
        <taxon>Flavobacteriaceae</taxon>
        <taxon>Sediminicola</taxon>
    </lineage>
</organism>
<evidence type="ECO:0000256" key="1">
    <source>
        <dbReference type="PROSITE-ProRule" id="PRU00169"/>
    </source>
</evidence>
<gene>
    <name evidence="3" type="ORF">ABXZ36_00665</name>
</gene>
<feature type="domain" description="Response regulatory" evidence="2">
    <location>
        <begin position="4"/>
        <end position="132"/>
    </location>
</feature>
<proteinExistence type="predicted"/>
<evidence type="ECO:0000313" key="4">
    <source>
        <dbReference type="Proteomes" id="UP001549799"/>
    </source>
</evidence>
<accession>A0ABV2SPR9</accession>
<dbReference type="InterPro" id="IPR001789">
    <property type="entry name" value="Sig_transdc_resp-reg_receiver"/>
</dbReference>
<dbReference type="GO" id="GO:0003677">
    <property type="term" value="F:DNA binding"/>
    <property type="evidence" value="ECO:0007669"/>
    <property type="project" value="UniProtKB-KW"/>
</dbReference>
<dbReference type="Gene3D" id="3.40.50.2300">
    <property type="match status" value="1"/>
</dbReference>
<sequence>MYNKVMVAEDIDSINIGVISLLQQLKIKEINHAAYCDEAFLKAKRALQDNEPYELLICDLSFKVDHRDEKITSGQDLIAALKKEQPDLKVIVYSIEDHPQTVQSLWESVLINGYVCKDRKGLLELEDAINEVFNNNSYLSPQLEPIFTKKNVLTLGDFEIRVLTDLANGLTQDEIEQRLKSARIIPSSRSSIEKRIKELKEEFQANTTIHLVTILKDLRLI</sequence>
<dbReference type="RefSeq" id="WP_354613522.1">
    <property type="nucleotide sequence ID" value="NZ_JBEXAE010000001.1"/>
</dbReference>
<evidence type="ECO:0000313" key="3">
    <source>
        <dbReference type="EMBL" id="MET6989153.1"/>
    </source>
</evidence>
<keyword evidence="3" id="KW-0238">DNA-binding</keyword>
<name>A0ABV2SPR9_9FLAO</name>
<comment type="caution">
    <text evidence="3">The sequence shown here is derived from an EMBL/GenBank/DDBJ whole genome shotgun (WGS) entry which is preliminary data.</text>
</comment>
<dbReference type="SUPFAM" id="SSF52172">
    <property type="entry name" value="CheY-like"/>
    <property type="match status" value="1"/>
</dbReference>
<dbReference type="InterPro" id="IPR011006">
    <property type="entry name" value="CheY-like_superfamily"/>
</dbReference>
<dbReference type="PROSITE" id="PS50110">
    <property type="entry name" value="RESPONSE_REGULATORY"/>
    <property type="match status" value="1"/>
</dbReference>
<reference evidence="3 4" key="1">
    <citation type="submission" date="2024-07" db="EMBL/GenBank/DDBJ databases">
        <title>The genome sequence of type strain Sediminicola arcticus GDMCC 1.2805.</title>
        <authorList>
            <person name="Liu Y."/>
        </authorList>
    </citation>
    <scope>NUCLEOTIDE SEQUENCE [LARGE SCALE GENOMIC DNA]</scope>
    <source>
        <strain evidence="3 4">GDMCC 1.2805</strain>
    </source>
</reference>
<dbReference type="EMBL" id="JBEXAE010000001">
    <property type="protein sequence ID" value="MET6989153.1"/>
    <property type="molecule type" value="Genomic_DNA"/>
</dbReference>
<protein>
    <submittedName>
        <fullName evidence="3">DNA-binding response regulator</fullName>
    </submittedName>
</protein>
<evidence type="ECO:0000259" key="2">
    <source>
        <dbReference type="PROSITE" id="PS50110"/>
    </source>
</evidence>
<keyword evidence="1" id="KW-0597">Phosphoprotein</keyword>
<feature type="modified residue" description="4-aspartylphosphate" evidence="1">
    <location>
        <position position="59"/>
    </location>
</feature>
<keyword evidence="4" id="KW-1185">Reference proteome</keyword>
<dbReference type="Proteomes" id="UP001549799">
    <property type="component" value="Unassembled WGS sequence"/>
</dbReference>